<evidence type="ECO:0000313" key="2">
    <source>
        <dbReference type="Proteomes" id="UP000240883"/>
    </source>
</evidence>
<accession>A0A2T2N727</accession>
<keyword evidence="2" id="KW-1185">Reference proteome</keyword>
<protein>
    <submittedName>
        <fullName evidence="1">Uncharacterized protein</fullName>
    </submittedName>
</protein>
<organism evidence="1 2">
    <name type="scientific">Corynespora cassiicola Philippines</name>
    <dbReference type="NCBI Taxonomy" id="1448308"/>
    <lineage>
        <taxon>Eukaryota</taxon>
        <taxon>Fungi</taxon>
        <taxon>Dikarya</taxon>
        <taxon>Ascomycota</taxon>
        <taxon>Pezizomycotina</taxon>
        <taxon>Dothideomycetes</taxon>
        <taxon>Pleosporomycetidae</taxon>
        <taxon>Pleosporales</taxon>
        <taxon>Corynesporascaceae</taxon>
        <taxon>Corynespora</taxon>
    </lineage>
</organism>
<dbReference type="Proteomes" id="UP000240883">
    <property type="component" value="Unassembled WGS sequence"/>
</dbReference>
<reference evidence="1 2" key="1">
    <citation type="journal article" date="2018" name="Front. Microbiol.">
        <title>Genome-Wide Analysis of Corynespora cassiicola Leaf Fall Disease Putative Effectors.</title>
        <authorList>
            <person name="Lopez D."/>
            <person name="Ribeiro S."/>
            <person name="Label P."/>
            <person name="Fumanal B."/>
            <person name="Venisse J.S."/>
            <person name="Kohler A."/>
            <person name="de Oliveira R.R."/>
            <person name="Labutti K."/>
            <person name="Lipzen A."/>
            <person name="Lail K."/>
            <person name="Bauer D."/>
            <person name="Ohm R.A."/>
            <person name="Barry K.W."/>
            <person name="Spatafora J."/>
            <person name="Grigoriev I.V."/>
            <person name="Martin F.M."/>
            <person name="Pujade-Renaud V."/>
        </authorList>
    </citation>
    <scope>NUCLEOTIDE SEQUENCE [LARGE SCALE GENOMIC DNA]</scope>
    <source>
        <strain evidence="1 2">Philippines</strain>
    </source>
</reference>
<dbReference type="OrthoDB" id="3780330at2759"/>
<name>A0A2T2N727_CORCC</name>
<sequence length="222" mass="25447">MPRSGQQDIGHAQRQSHTLHMNLPNKPDSSNHLNIGEASIPDLGLKQVRSGLNRQNYVWSVKLQYSRPISELFNDTQLYGLAKQAWHEMEKKYNELPSNRRPRKPLMMGLISVNQSIYFSSSMKGESSVYEHGKRVEPKIIMELNNYVKHMKQHKLTPVSEYHGKRGSCAEIMALHNYYTDASVSDDDKHTLPRGMRSAAYGKKFKPKGYLRMLTPIAVYTA</sequence>
<proteinExistence type="predicted"/>
<gene>
    <name evidence="1" type="ORF">BS50DRAFT_593130</name>
</gene>
<dbReference type="AlphaFoldDB" id="A0A2T2N727"/>
<dbReference type="EMBL" id="KZ678145">
    <property type="protein sequence ID" value="PSN61209.1"/>
    <property type="molecule type" value="Genomic_DNA"/>
</dbReference>
<evidence type="ECO:0000313" key="1">
    <source>
        <dbReference type="EMBL" id="PSN61209.1"/>
    </source>
</evidence>